<evidence type="ECO:0000256" key="1">
    <source>
        <dbReference type="PROSITE-ProRule" id="PRU00235"/>
    </source>
</evidence>
<gene>
    <name evidence="2" type="ORF">GMARGA_LOCUS8771</name>
</gene>
<accession>A0ABN7UNF9</accession>
<evidence type="ECO:0000313" key="2">
    <source>
        <dbReference type="EMBL" id="CAG8639535.1"/>
    </source>
</evidence>
<organism evidence="2 3">
    <name type="scientific">Gigaspora margarita</name>
    <dbReference type="NCBI Taxonomy" id="4874"/>
    <lineage>
        <taxon>Eukaryota</taxon>
        <taxon>Fungi</taxon>
        <taxon>Fungi incertae sedis</taxon>
        <taxon>Mucoromycota</taxon>
        <taxon>Glomeromycotina</taxon>
        <taxon>Glomeromycetes</taxon>
        <taxon>Diversisporales</taxon>
        <taxon>Gigasporaceae</taxon>
        <taxon>Gigaspora</taxon>
    </lineage>
</organism>
<dbReference type="InterPro" id="IPR053035">
    <property type="entry name" value="Mitochondrial_GEF_domain"/>
</dbReference>
<dbReference type="Gene3D" id="2.130.10.30">
    <property type="entry name" value="Regulator of chromosome condensation 1/beta-lactamase-inhibitor protein II"/>
    <property type="match status" value="1"/>
</dbReference>
<dbReference type="SUPFAM" id="SSF50985">
    <property type="entry name" value="RCC1/BLIP-II"/>
    <property type="match status" value="1"/>
</dbReference>
<protein>
    <submittedName>
        <fullName evidence="2">41237_t:CDS:1</fullName>
    </submittedName>
</protein>
<dbReference type="EMBL" id="CAJVQB010004562">
    <property type="protein sequence ID" value="CAG8639535.1"/>
    <property type="molecule type" value="Genomic_DNA"/>
</dbReference>
<reference evidence="2 3" key="1">
    <citation type="submission" date="2021-06" db="EMBL/GenBank/DDBJ databases">
        <authorList>
            <person name="Kallberg Y."/>
            <person name="Tangrot J."/>
            <person name="Rosling A."/>
        </authorList>
    </citation>
    <scope>NUCLEOTIDE SEQUENCE [LARGE SCALE GENOMIC DNA]</scope>
    <source>
        <strain evidence="2 3">120-4 pot B 10/14</strain>
    </source>
</reference>
<dbReference type="InterPro" id="IPR000408">
    <property type="entry name" value="Reg_chr_condens"/>
</dbReference>
<comment type="caution">
    <text evidence="2">The sequence shown here is derived from an EMBL/GenBank/DDBJ whole genome shotgun (WGS) entry which is preliminary data.</text>
</comment>
<name>A0ABN7UNF9_GIGMA</name>
<dbReference type="Proteomes" id="UP000789901">
    <property type="component" value="Unassembled WGS sequence"/>
</dbReference>
<dbReference type="Pfam" id="PF13540">
    <property type="entry name" value="RCC1_2"/>
    <property type="match status" value="2"/>
</dbReference>
<dbReference type="PANTHER" id="PTHR46337">
    <property type="entry name" value="RCC1-LIKE G EXCHANGING FACTOR-LIKE PROTEIN"/>
    <property type="match status" value="1"/>
</dbReference>
<dbReference type="PRINTS" id="PR00633">
    <property type="entry name" value="RCCNDNSATION"/>
</dbReference>
<sequence>NNNGNTGFTLAIKKQSIFVKYGPTFHLKIADIAIGENHLGRRILMRKRNGLILIPVKISSRIKKIFAGGNHSFAIDENGMIFTWGQNAEGQCSIESPNPIITPMKLEFFKNLIRVNQISAGLYHMLVLLENGKVYSFSSSKYRQLGIDVSKENRKSPVKINLNNCNIIATGEHHSMAVNDENKVYIWGFGETYTLRNQSGNDKLLPFKLKYEEFGEIIEIDGGSQYSVILSSFCS</sequence>
<dbReference type="PANTHER" id="PTHR46337:SF1">
    <property type="entry name" value="RCC1-LIKE G EXCHANGING FACTOR-LIKE PROTEIN"/>
    <property type="match status" value="1"/>
</dbReference>
<feature type="non-terminal residue" evidence="2">
    <location>
        <position position="1"/>
    </location>
</feature>
<dbReference type="PROSITE" id="PS50012">
    <property type="entry name" value="RCC1_3"/>
    <property type="match status" value="3"/>
</dbReference>
<dbReference type="PROSITE" id="PS00626">
    <property type="entry name" value="RCC1_2"/>
    <property type="match status" value="1"/>
</dbReference>
<proteinExistence type="predicted"/>
<feature type="repeat" description="RCC1" evidence="1">
    <location>
        <begin position="182"/>
        <end position="233"/>
    </location>
</feature>
<feature type="repeat" description="RCC1" evidence="1">
    <location>
        <begin position="132"/>
        <end position="181"/>
    </location>
</feature>
<dbReference type="InterPro" id="IPR009091">
    <property type="entry name" value="RCC1/BLIP-II"/>
</dbReference>
<dbReference type="Pfam" id="PF00415">
    <property type="entry name" value="RCC1"/>
    <property type="match status" value="1"/>
</dbReference>
<evidence type="ECO:0000313" key="3">
    <source>
        <dbReference type="Proteomes" id="UP000789901"/>
    </source>
</evidence>
<keyword evidence="3" id="KW-1185">Reference proteome</keyword>
<feature type="repeat" description="RCC1" evidence="1">
    <location>
        <begin position="79"/>
        <end position="131"/>
    </location>
</feature>